<organism evidence="1 2">
    <name type="scientific">Hymenoscyphus albidus</name>
    <dbReference type="NCBI Taxonomy" id="595503"/>
    <lineage>
        <taxon>Eukaryota</taxon>
        <taxon>Fungi</taxon>
        <taxon>Dikarya</taxon>
        <taxon>Ascomycota</taxon>
        <taxon>Pezizomycotina</taxon>
        <taxon>Leotiomycetes</taxon>
        <taxon>Helotiales</taxon>
        <taxon>Helotiaceae</taxon>
        <taxon>Hymenoscyphus</taxon>
    </lineage>
</organism>
<evidence type="ECO:0000313" key="1">
    <source>
        <dbReference type="EMBL" id="CAG8976107.1"/>
    </source>
</evidence>
<name>A0A9N9LN35_9HELO</name>
<protein>
    <submittedName>
        <fullName evidence="1">Uncharacterized protein</fullName>
    </submittedName>
</protein>
<evidence type="ECO:0000313" key="2">
    <source>
        <dbReference type="Proteomes" id="UP000701801"/>
    </source>
</evidence>
<proteinExistence type="predicted"/>
<accession>A0A9N9LN35</accession>
<sequence length="131" mass="14284">MPTKSKEAYGCIPRRWGREEGIVAGGMRKRGGEKGNIKRVEDGQPSAAIDDEPVQKWSATARANEREHNQNKASNRLVAAAEGGLSILAMNPAMLPSVSPSVGRGWQPVQPVQPLPLEDYSGSQWMGEWEC</sequence>
<keyword evidence="2" id="KW-1185">Reference proteome</keyword>
<dbReference type="EMBL" id="CAJVRM010000162">
    <property type="protein sequence ID" value="CAG8976107.1"/>
    <property type="molecule type" value="Genomic_DNA"/>
</dbReference>
<gene>
    <name evidence="1" type="ORF">HYALB_00002386</name>
</gene>
<reference evidence="1" key="1">
    <citation type="submission" date="2021-07" db="EMBL/GenBank/DDBJ databases">
        <authorList>
            <person name="Durling M."/>
        </authorList>
    </citation>
    <scope>NUCLEOTIDE SEQUENCE</scope>
</reference>
<dbReference type="AlphaFoldDB" id="A0A9N9LN35"/>
<comment type="caution">
    <text evidence="1">The sequence shown here is derived from an EMBL/GenBank/DDBJ whole genome shotgun (WGS) entry which is preliminary data.</text>
</comment>
<dbReference type="Proteomes" id="UP000701801">
    <property type="component" value="Unassembled WGS sequence"/>
</dbReference>